<feature type="region of interest" description="Disordered" evidence="1">
    <location>
        <begin position="164"/>
        <end position="195"/>
    </location>
</feature>
<feature type="region of interest" description="Disordered" evidence="1">
    <location>
        <begin position="208"/>
        <end position="236"/>
    </location>
</feature>
<reference evidence="2" key="2">
    <citation type="submission" date="2020-05" db="UniProtKB">
        <authorList>
            <consortium name="EnsemblMetazoa"/>
        </authorList>
    </citation>
    <scope>IDENTIFICATION</scope>
    <source>
        <strain evidence="2">WRAIR2</strain>
    </source>
</reference>
<keyword evidence="3" id="KW-1185">Reference proteome</keyword>
<feature type="compositionally biased region" description="Low complexity" evidence="1">
    <location>
        <begin position="211"/>
        <end position="226"/>
    </location>
</feature>
<accession>A0A182MYL7</accession>
<feature type="compositionally biased region" description="Gly residues" evidence="1">
    <location>
        <begin position="82"/>
        <end position="98"/>
    </location>
</feature>
<feature type="compositionally biased region" description="Gly residues" evidence="1">
    <location>
        <begin position="166"/>
        <end position="176"/>
    </location>
</feature>
<organism evidence="2 3">
    <name type="scientific">Anopheles dirus</name>
    <dbReference type="NCBI Taxonomy" id="7168"/>
    <lineage>
        <taxon>Eukaryota</taxon>
        <taxon>Metazoa</taxon>
        <taxon>Ecdysozoa</taxon>
        <taxon>Arthropoda</taxon>
        <taxon>Hexapoda</taxon>
        <taxon>Insecta</taxon>
        <taxon>Pterygota</taxon>
        <taxon>Neoptera</taxon>
        <taxon>Endopterygota</taxon>
        <taxon>Diptera</taxon>
        <taxon>Nematocera</taxon>
        <taxon>Culicoidea</taxon>
        <taxon>Culicidae</taxon>
        <taxon>Anophelinae</taxon>
        <taxon>Anopheles</taxon>
    </lineage>
</organism>
<dbReference type="EnsemblMetazoa" id="ADIR000472-RA">
    <property type="protein sequence ID" value="ADIR000472-PA"/>
    <property type="gene ID" value="ADIR000472"/>
</dbReference>
<evidence type="ECO:0000313" key="2">
    <source>
        <dbReference type="EnsemblMetazoa" id="ADIR000472-PA"/>
    </source>
</evidence>
<name>A0A182MYL7_9DIPT</name>
<dbReference type="Proteomes" id="UP000075884">
    <property type="component" value="Unassembled WGS sequence"/>
</dbReference>
<dbReference type="VEuPathDB" id="VectorBase:ADIR000472"/>
<sequence length="359" mass="38528">MVFASYNSASYLLPLDNDQSMAFYRNENRLFPAAIGPSSVAGGGGAAPPPGRNNHSAATTTTDMLTAAYHHEMQQQHHHQTAGGGGSGVGGASGGGNMIAGDCPFGRVQSPVTQQQQQQQQFATQHHHRFGGTVAMCDDFQPVGYLNGSSNGYYGFVPSLASQDAEGGGGGGGGGNNNNNRDDPPVTTPNVNGHLPSMHFHGNHRISCTVGEQNNNNNTENGGTETPAGFFHLQPFPVPAQFPRKRKEANLLSDRQHGDEEMEVSIASGQQHPKRRKTDPEPNGMLYPFLTSNAEGPPPQGRYLHQVEIHQPAVDDMDCQDQQPTDTDPQQQPAGHDDTQPASKSKYFDTSRCMMSHMI</sequence>
<feature type="region of interest" description="Disordered" evidence="1">
    <location>
        <begin position="74"/>
        <end position="102"/>
    </location>
</feature>
<evidence type="ECO:0000256" key="1">
    <source>
        <dbReference type="SAM" id="MobiDB-lite"/>
    </source>
</evidence>
<feature type="compositionally biased region" description="Low complexity" evidence="1">
    <location>
        <begin position="320"/>
        <end position="333"/>
    </location>
</feature>
<dbReference type="AlphaFoldDB" id="A0A182MYL7"/>
<reference evidence="3" key="1">
    <citation type="submission" date="2013-03" db="EMBL/GenBank/DDBJ databases">
        <title>The Genome Sequence of Anopheles dirus WRAIR2.</title>
        <authorList>
            <consortium name="The Broad Institute Genomics Platform"/>
            <person name="Neafsey D.E."/>
            <person name="Walton C."/>
            <person name="Walker B."/>
            <person name="Young S.K."/>
            <person name="Zeng Q."/>
            <person name="Gargeya S."/>
            <person name="Fitzgerald M."/>
            <person name="Haas B."/>
            <person name="Abouelleil A."/>
            <person name="Allen A.W."/>
            <person name="Alvarado L."/>
            <person name="Arachchi H.M."/>
            <person name="Berlin A.M."/>
            <person name="Chapman S.B."/>
            <person name="Gainer-Dewar J."/>
            <person name="Goldberg J."/>
            <person name="Griggs A."/>
            <person name="Gujja S."/>
            <person name="Hansen M."/>
            <person name="Howarth C."/>
            <person name="Imamovic A."/>
            <person name="Ireland A."/>
            <person name="Larimer J."/>
            <person name="McCowan C."/>
            <person name="Murphy C."/>
            <person name="Pearson M."/>
            <person name="Poon T.W."/>
            <person name="Priest M."/>
            <person name="Roberts A."/>
            <person name="Saif S."/>
            <person name="Shea T."/>
            <person name="Sisk P."/>
            <person name="Sykes S."/>
            <person name="Wortman J."/>
            <person name="Nusbaum C."/>
            <person name="Birren B."/>
        </authorList>
    </citation>
    <scope>NUCLEOTIDE SEQUENCE [LARGE SCALE GENOMIC DNA]</scope>
    <source>
        <strain evidence="3">WRAIR2</strain>
    </source>
</reference>
<feature type="region of interest" description="Disordered" evidence="1">
    <location>
        <begin position="315"/>
        <end position="350"/>
    </location>
</feature>
<protein>
    <submittedName>
        <fullName evidence="2">Uncharacterized protein</fullName>
    </submittedName>
</protein>
<evidence type="ECO:0000313" key="3">
    <source>
        <dbReference type="Proteomes" id="UP000075884"/>
    </source>
</evidence>
<proteinExistence type="predicted"/>
<feature type="region of interest" description="Disordered" evidence="1">
    <location>
        <begin position="254"/>
        <end position="302"/>
    </location>
</feature>